<dbReference type="EMBL" id="JAXCGZ010007860">
    <property type="protein sequence ID" value="KAK7078387.1"/>
    <property type="molecule type" value="Genomic_DNA"/>
</dbReference>
<protein>
    <submittedName>
        <fullName evidence="1">Uncharacterized protein</fullName>
    </submittedName>
</protein>
<evidence type="ECO:0000313" key="1">
    <source>
        <dbReference type="EMBL" id="KAK7078387.1"/>
    </source>
</evidence>
<proteinExistence type="predicted"/>
<accession>A0AAN8X617</accession>
<keyword evidence="2" id="KW-1185">Reference proteome</keyword>
<sequence>MVSSRGTSSAACDQYSQGWGHCACLVDVRPGRGVDGSRCLRQQQTYRASVAGPCITTWQFAQRVIVI</sequence>
<comment type="caution">
    <text evidence="1">The sequence shown here is derived from an EMBL/GenBank/DDBJ whole genome shotgun (WGS) entry which is preliminary data.</text>
</comment>
<name>A0AAN8X617_HALRR</name>
<gene>
    <name evidence="1" type="ORF">SK128_010658</name>
</gene>
<evidence type="ECO:0000313" key="2">
    <source>
        <dbReference type="Proteomes" id="UP001381693"/>
    </source>
</evidence>
<reference evidence="1 2" key="1">
    <citation type="submission" date="2023-11" db="EMBL/GenBank/DDBJ databases">
        <title>Halocaridina rubra genome assembly.</title>
        <authorList>
            <person name="Smith C."/>
        </authorList>
    </citation>
    <scope>NUCLEOTIDE SEQUENCE [LARGE SCALE GENOMIC DNA]</scope>
    <source>
        <strain evidence="1">EP-1</strain>
        <tissue evidence="1">Whole</tissue>
    </source>
</reference>
<dbReference type="Proteomes" id="UP001381693">
    <property type="component" value="Unassembled WGS sequence"/>
</dbReference>
<dbReference type="AlphaFoldDB" id="A0AAN8X617"/>
<organism evidence="1 2">
    <name type="scientific">Halocaridina rubra</name>
    <name type="common">Hawaiian red shrimp</name>
    <dbReference type="NCBI Taxonomy" id="373956"/>
    <lineage>
        <taxon>Eukaryota</taxon>
        <taxon>Metazoa</taxon>
        <taxon>Ecdysozoa</taxon>
        <taxon>Arthropoda</taxon>
        <taxon>Crustacea</taxon>
        <taxon>Multicrustacea</taxon>
        <taxon>Malacostraca</taxon>
        <taxon>Eumalacostraca</taxon>
        <taxon>Eucarida</taxon>
        <taxon>Decapoda</taxon>
        <taxon>Pleocyemata</taxon>
        <taxon>Caridea</taxon>
        <taxon>Atyoidea</taxon>
        <taxon>Atyidae</taxon>
        <taxon>Halocaridina</taxon>
    </lineage>
</organism>